<evidence type="ECO:0000256" key="3">
    <source>
        <dbReference type="ARBA" id="ARBA00023163"/>
    </source>
</evidence>
<dbReference type="InterPro" id="IPR009057">
    <property type="entry name" value="Homeodomain-like_sf"/>
</dbReference>
<dbReference type="EMBL" id="JABBGC010000004">
    <property type="protein sequence ID" value="NML41208.1"/>
    <property type="molecule type" value="Genomic_DNA"/>
</dbReference>
<evidence type="ECO:0000259" key="4">
    <source>
        <dbReference type="PROSITE" id="PS01124"/>
    </source>
</evidence>
<keyword evidence="6" id="KW-1185">Reference proteome</keyword>
<feature type="domain" description="HTH araC/xylS-type" evidence="4">
    <location>
        <begin position="1"/>
        <end position="44"/>
    </location>
</feature>
<reference evidence="5 6" key="1">
    <citation type="submission" date="2020-04" db="EMBL/GenBank/DDBJ databases">
        <title>Chitinophaga sp. G-6-1-13 sp. nov., isolated from soil.</title>
        <authorList>
            <person name="Dahal R.H."/>
            <person name="Chaudhary D.K."/>
        </authorList>
    </citation>
    <scope>NUCLEOTIDE SEQUENCE [LARGE SCALE GENOMIC DNA]</scope>
    <source>
        <strain evidence="5 6">G-6-1-13</strain>
    </source>
</reference>
<evidence type="ECO:0000256" key="1">
    <source>
        <dbReference type="ARBA" id="ARBA00023015"/>
    </source>
</evidence>
<dbReference type="AlphaFoldDB" id="A0A848H049"/>
<keyword evidence="1" id="KW-0805">Transcription regulation</keyword>
<sequence>MRHLYHDTLTVKEITYHPGFEDPAYFNRFFRKEMNIPPRQFRQSVKLSAR</sequence>
<name>A0A848H049_9BACT</name>
<dbReference type="InterPro" id="IPR020449">
    <property type="entry name" value="Tscrpt_reg_AraC-type_HTH"/>
</dbReference>
<evidence type="ECO:0000256" key="2">
    <source>
        <dbReference type="ARBA" id="ARBA00023125"/>
    </source>
</evidence>
<dbReference type="SUPFAM" id="SSF46689">
    <property type="entry name" value="Homeodomain-like"/>
    <property type="match status" value="1"/>
</dbReference>
<keyword evidence="3" id="KW-0804">Transcription</keyword>
<gene>
    <name evidence="5" type="ORF">HHL17_28705</name>
</gene>
<evidence type="ECO:0000313" key="6">
    <source>
        <dbReference type="Proteomes" id="UP000583266"/>
    </source>
</evidence>
<proteinExistence type="predicted"/>
<accession>A0A848H049</accession>
<comment type="caution">
    <text evidence="5">The sequence shown here is derived from an EMBL/GenBank/DDBJ whole genome shotgun (WGS) entry which is preliminary data.</text>
</comment>
<protein>
    <submittedName>
        <fullName evidence="5">Helix-turn-helix transcriptional regulator</fullName>
    </submittedName>
</protein>
<dbReference type="InterPro" id="IPR018060">
    <property type="entry name" value="HTH_AraC"/>
</dbReference>
<dbReference type="Gene3D" id="1.10.10.60">
    <property type="entry name" value="Homeodomain-like"/>
    <property type="match status" value="1"/>
</dbReference>
<dbReference type="GO" id="GO:0043565">
    <property type="term" value="F:sequence-specific DNA binding"/>
    <property type="evidence" value="ECO:0007669"/>
    <property type="project" value="InterPro"/>
</dbReference>
<evidence type="ECO:0000313" key="5">
    <source>
        <dbReference type="EMBL" id="NML41208.1"/>
    </source>
</evidence>
<keyword evidence="2" id="KW-0238">DNA-binding</keyword>
<dbReference type="Proteomes" id="UP000583266">
    <property type="component" value="Unassembled WGS sequence"/>
</dbReference>
<dbReference type="RefSeq" id="WP_169228302.1">
    <property type="nucleotide sequence ID" value="NZ_JABBGC010000004.1"/>
</dbReference>
<organism evidence="5 6">
    <name type="scientific">Chitinophaga fulva</name>
    <dbReference type="NCBI Taxonomy" id="2728842"/>
    <lineage>
        <taxon>Bacteria</taxon>
        <taxon>Pseudomonadati</taxon>
        <taxon>Bacteroidota</taxon>
        <taxon>Chitinophagia</taxon>
        <taxon>Chitinophagales</taxon>
        <taxon>Chitinophagaceae</taxon>
        <taxon>Chitinophaga</taxon>
    </lineage>
</organism>
<dbReference type="PRINTS" id="PR00032">
    <property type="entry name" value="HTHARAC"/>
</dbReference>
<dbReference type="Pfam" id="PF12833">
    <property type="entry name" value="HTH_18"/>
    <property type="match status" value="1"/>
</dbReference>
<dbReference type="PROSITE" id="PS01124">
    <property type="entry name" value="HTH_ARAC_FAMILY_2"/>
    <property type="match status" value="1"/>
</dbReference>
<dbReference type="GO" id="GO:0003700">
    <property type="term" value="F:DNA-binding transcription factor activity"/>
    <property type="evidence" value="ECO:0007669"/>
    <property type="project" value="InterPro"/>
</dbReference>